<comment type="caution">
    <text evidence="7">The sequence shown here is derived from an EMBL/GenBank/DDBJ whole genome shotgun (WGS) entry which is preliminary data.</text>
</comment>
<feature type="domain" description="Thioredoxin" evidence="6">
    <location>
        <begin position="33"/>
        <end position="171"/>
    </location>
</feature>
<name>A0A9X2WIT2_9GAMM</name>
<dbReference type="PANTHER" id="PTHR42852">
    <property type="entry name" value="THIOL:DISULFIDE INTERCHANGE PROTEIN DSBE"/>
    <property type="match status" value="1"/>
</dbReference>
<dbReference type="GO" id="GO:0016491">
    <property type="term" value="F:oxidoreductase activity"/>
    <property type="evidence" value="ECO:0007669"/>
    <property type="project" value="InterPro"/>
</dbReference>
<evidence type="ECO:0000313" key="7">
    <source>
        <dbReference type="EMBL" id="MCT7360914.1"/>
    </source>
</evidence>
<evidence type="ECO:0000256" key="5">
    <source>
        <dbReference type="SAM" id="SignalP"/>
    </source>
</evidence>
<evidence type="ECO:0000256" key="4">
    <source>
        <dbReference type="ARBA" id="ARBA00023284"/>
    </source>
</evidence>
<proteinExistence type="predicted"/>
<dbReference type="Pfam" id="PF08534">
    <property type="entry name" value="Redoxin"/>
    <property type="match status" value="1"/>
</dbReference>
<keyword evidence="2" id="KW-0201">Cytochrome c-type biogenesis</keyword>
<dbReference type="PANTHER" id="PTHR42852:SF6">
    <property type="entry name" value="THIOL:DISULFIDE INTERCHANGE PROTEIN DSBE"/>
    <property type="match status" value="1"/>
</dbReference>
<dbReference type="Gene3D" id="3.40.30.10">
    <property type="entry name" value="Glutaredoxin"/>
    <property type="match status" value="1"/>
</dbReference>
<accession>A0A9X2WIT2</accession>
<dbReference type="InterPro" id="IPR013766">
    <property type="entry name" value="Thioredoxin_domain"/>
</dbReference>
<dbReference type="GO" id="GO:0030313">
    <property type="term" value="C:cell envelope"/>
    <property type="evidence" value="ECO:0007669"/>
    <property type="project" value="UniProtKB-SubCell"/>
</dbReference>
<feature type="signal peptide" evidence="5">
    <location>
        <begin position="1"/>
        <end position="29"/>
    </location>
</feature>
<dbReference type="InterPro" id="IPR013740">
    <property type="entry name" value="Redoxin"/>
</dbReference>
<evidence type="ECO:0000256" key="2">
    <source>
        <dbReference type="ARBA" id="ARBA00022748"/>
    </source>
</evidence>
<dbReference type="InterPro" id="IPR036249">
    <property type="entry name" value="Thioredoxin-like_sf"/>
</dbReference>
<keyword evidence="4" id="KW-0676">Redox-active center</keyword>
<dbReference type="RefSeq" id="WP_260977748.1">
    <property type="nucleotide sequence ID" value="NZ_JAOANI010000029.1"/>
</dbReference>
<reference evidence="7" key="1">
    <citation type="journal article" date="2022" name="Front. Microbiol.">
        <title>Genome-based taxonomic rearrangement of Oceanobacter-related bacteria including the description of Thalassolituus hydrocarbonoclasticus sp. nov. and Thalassolituus pacificus sp. nov. and emended description of the genus Thalassolituus.</title>
        <authorList>
            <person name="Dong C."/>
            <person name="Wei L."/>
            <person name="Wang J."/>
            <person name="Lai Q."/>
            <person name="Huang Z."/>
            <person name="Shao Z."/>
        </authorList>
    </citation>
    <scope>NUCLEOTIDE SEQUENCE</scope>
    <source>
        <strain evidence="7">59MF3M-4</strain>
    </source>
</reference>
<dbReference type="SUPFAM" id="SSF52833">
    <property type="entry name" value="Thioredoxin-like"/>
    <property type="match status" value="1"/>
</dbReference>
<protein>
    <submittedName>
        <fullName evidence="7">TlpA family protein disulfide reductase</fullName>
    </submittedName>
</protein>
<dbReference type="GO" id="GO:0017004">
    <property type="term" value="P:cytochrome complex assembly"/>
    <property type="evidence" value="ECO:0007669"/>
    <property type="project" value="UniProtKB-KW"/>
</dbReference>
<evidence type="ECO:0000256" key="3">
    <source>
        <dbReference type="ARBA" id="ARBA00023157"/>
    </source>
</evidence>
<keyword evidence="8" id="KW-1185">Reference proteome</keyword>
<dbReference type="EMBL" id="JAOANI010000029">
    <property type="protein sequence ID" value="MCT7360914.1"/>
    <property type="molecule type" value="Genomic_DNA"/>
</dbReference>
<dbReference type="CDD" id="cd02966">
    <property type="entry name" value="TlpA_like_family"/>
    <property type="match status" value="1"/>
</dbReference>
<sequence>MRKPLKPMLRPAALLFGLTLILAPTLTQAKPPLAVGDPAPDFSVQTLDGKTLQLSELIGKKPVYLKFWATWCSYCKAEMPYLQSVYEQPGEPVQVLSVNVGINDSVANIHQLFKTGGYSMPTTFDQNGALTAAYGVVGTPTHILIDRDGRVAYRTFLLTDQLENIVADWSQQEDKQ</sequence>
<dbReference type="AlphaFoldDB" id="A0A9X2WIT2"/>
<dbReference type="InterPro" id="IPR050553">
    <property type="entry name" value="Thioredoxin_ResA/DsbE_sf"/>
</dbReference>
<comment type="subcellular location">
    <subcellularLocation>
        <location evidence="1">Cell envelope</location>
    </subcellularLocation>
</comment>
<reference evidence="7" key="2">
    <citation type="submission" date="2022-08" db="EMBL/GenBank/DDBJ databases">
        <authorList>
            <person name="Dong C."/>
        </authorList>
    </citation>
    <scope>NUCLEOTIDE SEQUENCE</scope>
    <source>
        <strain evidence="7">59MF3M-4</strain>
    </source>
</reference>
<dbReference type="Proteomes" id="UP001147830">
    <property type="component" value="Unassembled WGS sequence"/>
</dbReference>
<gene>
    <name evidence="7" type="ORF">NYR02_17970</name>
</gene>
<evidence type="ECO:0000256" key="1">
    <source>
        <dbReference type="ARBA" id="ARBA00004196"/>
    </source>
</evidence>
<feature type="chain" id="PRO_5040966847" evidence="5">
    <location>
        <begin position="30"/>
        <end position="176"/>
    </location>
</feature>
<evidence type="ECO:0000313" key="8">
    <source>
        <dbReference type="Proteomes" id="UP001147830"/>
    </source>
</evidence>
<keyword evidence="3" id="KW-1015">Disulfide bond</keyword>
<keyword evidence="5" id="KW-0732">Signal</keyword>
<evidence type="ECO:0000259" key="6">
    <source>
        <dbReference type="PROSITE" id="PS51352"/>
    </source>
</evidence>
<organism evidence="7 8">
    <name type="scientific">Thalassolituus pacificus</name>
    <dbReference type="NCBI Taxonomy" id="2975440"/>
    <lineage>
        <taxon>Bacteria</taxon>
        <taxon>Pseudomonadati</taxon>
        <taxon>Pseudomonadota</taxon>
        <taxon>Gammaproteobacteria</taxon>
        <taxon>Oceanospirillales</taxon>
        <taxon>Oceanospirillaceae</taxon>
        <taxon>Thalassolituus</taxon>
    </lineage>
</organism>
<dbReference type="PROSITE" id="PS51352">
    <property type="entry name" value="THIOREDOXIN_2"/>
    <property type="match status" value="1"/>
</dbReference>